<gene>
    <name evidence="3" type="primary">BnaA05g33590D</name>
    <name evidence="3" type="ORF">GSBRNA2T00022305001</name>
</gene>
<keyword evidence="4" id="KW-1185">Reference proteome</keyword>
<dbReference type="InterPro" id="IPR050667">
    <property type="entry name" value="PPR-containing_protein"/>
</dbReference>
<name>A0A078J4N1_BRANA</name>
<evidence type="ECO:0000313" key="3">
    <source>
        <dbReference type="EMBL" id="CDY57525.1"/>
    </source>
</evidence>
<proteinExistence type="inferred from homology"/>
<comment type="similarity">
    <text evidence="1">Belongs to the PPR family. P subfamily.</text>
</comment>
<dbReference type="PaxDb" id="3708-A0A078J4N1"/>
<dbReference type="STRING" id="3708.A0A078J4N1"/>
<evidence type="ECO:0000256" key="2">
    <source>
        <dbReference type="ARBA" id="ARBA00022737"/>
    </source>
</evidence>
<protein>
    <submittedName>
        <fullName evidence="3">BnaA05g33590D protein</fullName>
    </submittedName>
</protein>
<dbReference type="AlphaFoldDB" id="A0A078J4N1"/>
<dbReference type="InterPro" id="IPR002885">
    <property type="entry name" value="PPR_rpt"/>
</dbReference>
<dbReference type="Gene3D" id="1.25.40.10">
    <property type="entry name" value="Tetratricopeptide repeat domain"/>
    <property type="match status" value="1"/>
</dbReference>
<organism evidence="3 4">
    <name type="scientific">Brassica napus</name>
    <name type="common">Rape</name>
    <dbReference type="NCBI Taxonomy" id="3708"/>
    <lineage>
        <taxon>Eukaryota</taxon>
        <taxon>Viridiplantae</taxon>
        <taxon>Streptophyta</taxon>
        <taxon>Embryophyta</taxon>
        <taxon>Tracheophyta</taxon>
        <taxon>Spermatophyta</taxon>
        <taxon>Magnoliopsida</taxon>
        <taxon>eudicotyledons</taxon>
        <taxon>Gunneridae</taxon>
        <taxon>Pentapetalae</taxon>
        <taxon>rosids</taxon>
        <taxon>malvids</taxon>
        <taxon>Brassicales</taxon>
        <taxon>Brassicaceae</taxon>
        <taxon>Brassiceae</taxon>
        <taxon>Brassica</taxon>
    </lineage>
</organism>
<dbReference type="Pfam" id="PF01535">
    <property type="entry name" value="PPR"/>
    <property type="match status" value="3"/>
</dbReference>
<evidence type="ECO:0000313" key="4">
    <source>
        <dbReference type="Proteomes" id="UP000028999"/>
    </source>
</evidence>
<dbReference type="PANTHER" id="PTHR47939:SF5">
    <property type="entry name" value="PENTACOTRIPEPTIDE-REPEAT REGION OF PRORP DOMAIN-CONTAINING PROTEIN"/>
    <property type="match status" value="1"/>
</dbReference>
<dbReference type="EMBL" id="LK033583">
    <property type="protein sequence ID" value="CDY57525.1"/>
    <property type="molecule type" value="Genomic_DNA"/>
</dbReference>
<dbReference type="PANTHER" id="PTHR47939">
    <property type="entry name" value="MEMBRANE-ASSOCIATED SALT-INDUCIBLE PROTEIN-LIKE"/>
    <property type="match status" value="1"/>
</dbReference>
<dbReference type="Proteomes" id="UP000028999">
    <property type="component" value="Unassembled WGS sequence"/>
</dbReference>
<dbReference type="InterPro" id="IPR011990">
    <property type="entry name" value="TPR-like_helical_dom_sf"/>
</dbReference>
<dbReference type="Gramene" id="CDY57525">
    <property type="protein sequence ID" value="CDY57525"/>
    <property type="gene ID" value="GSBRNA2T00022305001"/>
</dbReference>
<dbReference type="OMA" id="WRIAEML"/>
<reference evidence="3 4" key="1">
    <citation type="journal article" date="2014" name="Science">
        <title>Plant genetics. Early allopolyploid evolution in the post-Neolithic Brassica napus oilseed genome.</title>
        <authorList>
            <person name="Chalhoub B."/>
            <person name="Denoeud F."/>
            <person name="Liu S."/>
            <person name="Parkin I.A."/>
            <person name="Tang H."/>
            <person name="Wang X."/>
            <person name="Chiquet J."/>
            <person name="Belcram H."/>
            <person name="Tong C."/>
            <person name="Samans B."/>
            <person name="Correa M."/>
            <person name="Da Silva C."/>
            <person name="Just J."/>
            <person name="Falentin C."/>
            <person name="Koh C.S."/>
            <person name="Le Clainche I."/>
            <person name="Bernard M."/>
            <person name="Bento P."/>
            <person name="Noel B."/>
            <person name="Labadie K."/>
            <person name="Alberti A."/>
            <person name="Charles M."/>
            <person name="Arnaud D."/>
            <person name="Guo H."/>
            <person name="Daviaud C."/>
            <person name="Alamery S."/>
            <person name="Jabbari K."/>
            <person name="Zhao M."/>
            <person name="Edger P.P."/>
            <person name="Chelaifa H."/>
            <person name="Tack D."/>
            <person name="Lassalle G."/>
            <person name="Mestiri I."/>
            <person name="Schnel N."/>
            <person name="Le Paslier M.C."/>
            <person name="Fan G."/>
            <person name="Renault V."/>
            <person name="Bayer P.E."/>
            <person name="Golicz A.A."/>
            <person name="Manoli S."/>
            <person name="Lee T.H."/>
            <person name="Thi V.H."/>
            <person name="Chalabi S."/>
            <person name="Hu Q."/>
            <person name="Fan C."/>
            <person name="Tollenaere R."/>
            <person name="Lu Y."/>
            <person name="Battail C."/>
            <person name="Shen J."/>
            <person name="Sidebottom C.H."/>
            <person name="Wang X."/>
            <person name="Canaguier A."/>
            <person name="Chauveau A."/>
            <person name="Berard A."/>
            <person name="Deniot G."/>
            <person name="Guan M."/>
            <person name="Liu Z."/>
            <person name="Sun F."/>
            <person name="Lim Y.P."/>
            <person name="Lyons E."/>
            <person name="Town C.D."/>
            <person name="Bancroft I."/>
            <person name="Wang X."/>
            <person name="Meng J."/>
            <person name="Ma J."/>
            <person name="Pires J.C."/>
            <person name="King G.J."/>
            <person name="Brunel D."/>
            <person name="Delourme R."/>
            <person name="Renard M."/>
            <person name="Aury J.M."/>
            <person name="Adams K.L."/>
            <person name="Batley J."/>
            <person name="Snowdon R.J."/>
            <person name="Tost J."/>
            <person name="Edwards D."/>
            <person name="Zhou Y."/>
            <person name="Hua W."/>
            <person name="Sharpe A.G."/>
            <person name="Paterson A.H."/>
            <person name="Guan C."/>
            <person name="Wincker P."/>
        </authorList>
    </citation>
    <scope>NUCLEOTIDE SEQUENCE [LARGE SCALE GENOMIC DNA]</scope>
    <source>
        <strain evidence="4">cv. Darmor-bzh</strain>
    </source>
</reference>
<keyword evidence="2" id="KW-0677">Repeat</keyword>
<sequence length="231" mass="27117">MLESGEVELTLWFFSLAKDKGLIIPPRFIFCFVKALARKKKAEESKVLLQEMISRGSSPENEVFNVVVYVYSRNGDPDGASEATRELMNQAQEILAEAKQKHEKLYYPTHQALIQGYFKTEQLNKILKLFQDRYLFGVKARGDEYTKLIQFFCLIAMDWRIAEMLRMEMNLKDMQLDPISKEYIVSLKNVKYTKKFNICSLLPFEADQNNSIIVNWNLYMWSFKLLTNVYN</sequence>
<evidence type="ECO:0000256" key="1">
    <source>
        <dbReference type="ARBA" id="ARBA00007626"/>
    </source>
</evidence>
<accession>A0A078J4N1</accession>